<keyword evidence="1" id="KW-0378">Hydrolase</keyword>
<dbReference type="EMBL" id="CP071462">
    <property type="protein sequence ID" value="QSW98212.1"/>
    <property type="molecule type" value="Genomic_DNA"/>
</dbReference>
<dbReference type="RefSeq" id="WP_207287822.1">
    <property type="nucleotide sequence ID" value="NZ_CP071462.1"/>
</dbReference>
<protein>
    <submittedName>
        <fullName evidence="1">Metal-dependent hydrolase</fullName>
    </submittedName>
</protein>
<evidence type="ECO:0000313" key="2">
    <source>
        <dbReference type="Proteomes" id="UP000663203"/>
    </source>
</evidence>
<organism evidence="1 2">
    <name type="scientific">Haloterrigena alkaliphila</name>
    <dbReference type="NCBI Taxonomy" id="2816475"/>
    <lineage>
        <taxon>Archaea</taxon>
        <taxon>Methanobacteriati</taxon>
        <taxon>Methanobacteriota</taxon>
        <taxon>Stenosarchaea group</taxon>
        <taxon>Halobacteria</taxon>
        <taxon>Halobacteriales</taxon>
        <taxon>Natrialbaceae</taxon>
        <taxon>Haloterrigena</taxon>
    </lineage>
</organism>
<reference evidence="1 2" key="1">
    <citation type="submission" date="2021-03" db="EMBL/GenBank/DDBJ databases">
        <title>Haloterrigena longa sp. nov. and Haloterrigena limicola sp. nov., extremely halophilic archaea isolated from a salt lake.</title>
        <authorList>
            <person name="Henglin C."/>
        </authorList>
    </citation>
    <scope>NUCLEOTIDE SEQUENCE [LARGE SCALE GENOMIC DNA]</scope>
    <source>
        <strain evidence="1 2">KZCA68</strain>
    </source>
</reference>
<sequence length="184" mass="19922">MWPLGHVAVAYLCYTLATRARFDAPPAHVPALLLVLGSQFPDLVDKPLAWYLLVLPTGRSLAHSLLLLVPLSLALTLVAARYGRSEYGVAFGIGALSHTFADVLPALWDGETTANQLLWPITPVEPYPGGPPTILGLLRDSATDPYFLVQFALAAIAFAYWRRHGYPGLEVLRAAVARVRPAPS</sequence>
<dbReference type="KEGG" id="hakz:J0X25_12445"/>
<accession>A0A8A2VCS8</accession>
<proteinExistence type="predicted"/>
<evidence type="ECO:0000313" key="1">
    <source>
        <dbReference type="EMBL" id="QSW98212.1"/>
    </source>
</evidence>
<dbReference type="InterPro" id="IPR007404">
    <property type="entry name" value="YdjM-like"/>
</dbReference>
<dbReference type="Proteomes" id="UP000663203">
    <property type="component" value="Chromosome"/>
</dbReference>
<name>A0A8A2VCS8_9EURY</name>
<dbReference type="Pfam" id="PF04307">
    <property type="entry name" value="YdjM"/>
    <property type="match status" value="1"/>
</dbReference>
<keyword evidence="2" id="KW-1185">Reference proteome</keyword>
<dbReference type="GeneID" id="63188128"/>
<dbReference type="GO" id="GO:0016787">
    <property type="term" value="F:hydrolase activity"/>
    <property type="evidence" value="ECO:0007669"/>
    <property type="project" value="UniProtKB-KW"/>
</dbReference>
<dbReference type="AlphaFoldDB" id="A0A8A2VCS8"/>
<gene>
    <name evidence="1" type="ORF">J0X25_12445</name>
</gene>